<keyword evidence="2 5" id="KW-0812">Transmembrane</keyword>
<dbReference type="AlphaFoldDB" id="A0A1H9Q0C7"/>
<name>A0A1H9Q0C7_9LACT</name>
<dbReference type="Pfam" id="PF12698">
    <property type="entry name" value="ABC2_membrane_3"/>
    <property type="match status" value="1"/>
</dbReference>
<feature type="transmembrane region" description="Helical" evidence="5">
    <location>
        <begin position="125"/>
        <end position="150"/>
    </location>
</feature>
<evidence type="ECO:0000256" key="1">
    <source>
        <dbReference type="ARBA" id="ARBA00004141"/>
    </source>
</evidence>
<feature type="transmembrane region" description="Helical" evidence="5">
    <location>
        <begin position="51"/>
        <end position="74"/>
    </location>
</feature>
<feature type="transmembrane region" description="Helical" evidence="5">
    <location>
        <begin position="206"/>
        <end position="229"/>
    </location>
</feature>
<keyword evidence="3 5" id="KW-1133">Transmembrane helix</keyword>
<keyword evidence="8" id="KW-1185">Reference proteome</keyword>
<gene>
    <name evidence="7" type="ORF">SAMN04488559_101268</name>
</gene>
<dbReference type="InterPro" id="IPR013525">
    <property type="entry name" value="ABC2_TM"/>
</dbReference>
<dbReference type="EMBL" id="FOHA01000001">
    <property type="protein sequence ID" value="SER53848.1"/>
    <property type="molecule type" value="Genomic_DNA"/>
</dbReference>
<dbReference type="RefSeq" id="WP_092649473.1">
    <property type="nucleotide sequence ID" value="NZ_FOHA01000001.1"/>
</dbReference>
<evidence type="ECO:0000256" key="2">
    <source>
        <dbReference type="ARBA" id="ARBA00022692"/>
    </source>
</evidence>
<protein>
    <submittedName>
        <fullName evidence="7">ABC-2 type transport system permease protein</fullName>
    </submittedName>
</protein>
<proteinExistence type="predicted"/>
<dbReference type="GO" id="GO:0140359">
    <property type="term" value="F:ABC-type transporter activity"/>
    <property type="evidence" value="ECO:0007669"/>
    <property type="project" value="InterPro"/>
</dbReference>
<organism evidence="7 8">
    <name type="scientific">Isobaculum melis</name>
    <dbReference type="NCBI Taxonomy" id="142588"/>
    <lineage>
        <taxon>Bacteria</taxon>
        <taxon>Bacillati</taxon>
        <taxon>Bacillota</taxon>
        <taxon>Bacilli</taxon>
        <taxon>Lactobacillales</taxon>
        <taxon>Carnobacteriaceae</taxon>
        <taxon>Isobaculum</taxon>
    </lineage>
</organism>
<dbReference type="STRING" id="142588.SAMN04488559_101268"/>
<accession>A0A1H9Q0C7</accession>
<dbReference type="Proteomes" id="UP000198948">
    <property type="component" value="Unassembled WGS sequence"/>
</dbReference>
<feature type="transmembrane region" description="Helical" evidence="5">
    <location>
        <begin position="157"/>
        <end position="176"/>
    </location>
</feature>
<evidence type="ECO:0000256" key="5">
    <source>
        <dbReference type="SAM" id="Phobius"/>
    </source>
</evidence>
<reference evidence="7 8" key="1">
    <citation type="submission" date="2016-10" db="EMBL/GenBank/DDBJ databases">
        <authorList>
            <person name="de Groot N.N."/>
        </authorList>
    </citation>
    <scope>NUCLEOTIDE SEQUENCE [LARGE SCALE GENOMIC DNA]</scope>
    <source>
        <strain evidence="7 8">DSM 13760</strain>
    </source>
</reference>
<feature type="transmembrane region" description="Helical" evidence="5">
    <location>
        <begin position="21"/>
        <end position="39"/>
    </location>
</feature>
<sequence>MKTIYILFKKQLKNMLTNKQLLVMLLFSVLYPVGMKSLMPEEASHEMPPAYFIGFGVLFCVAMVGPMMMAYPLAEEKEKHTLRVLMTSGVKPVDYLLGSLLATGLVNILGCLFILVTVNATFINIFYYLVGVVFSLIPSLIYGAVIGIICKNQMSTGLLTIPFGLPLMLVPMLSSLNSTLGKINDYLFTGQLMNFLNKLMLGEQPFTVQFFLVTIVTSIVLGIVFMIFYRKNKFD</sequence>
<evidence type="ECO:0000256" key="3">
    <source>
        <dbReference type="ARBA" id="ARBA00022989"/>
    </source>
</evidence>
<dbReference type="OrthoDB" id="3182222at2"/>
<dbReference type="GO" id="GO:0016020">
    <property type="term" value="C:membrane"/>
    <property type="evidence" value="ECO:0007669"/>
    <property type="project" value="UniProtKB-SubCell"/>
</dbReference>
<feature type="transmembrane region" description="Helical" evidence="5">
    <location>
        <begin position="95"/>
        <end position="119"/>
    </location>
</feature>
<feature type="domain" description="ABC-2 type transporter transmembrane" evidence="6">
    <location>
        <begin position="7"/>
        <end position="226"/>
    </location>
</feature>
<evidence type="ECO:0000313" key="7">
    <source>
        <dbReference type="EMBL" id="SER53848.1"/>
    </source>
</evidence>
<evidence type="ECO:0000313" key="8">
    <source>
        <dbReference type="Proteomes" id="UP000198948"/>
    </source>
</evidence>
<keyword evidence="4 5" id="KW-0472">Membrane</keyword>
<comment type="subcellular location">
    <subcellularLocation>
        <location evidence="1">Membrane</location>
        <topology evidence="1">Multi-pass membrane protein</topology>
    </subcellularLocation>
</comment>
<evidence type="ECO:0000256" key="4">
    <source>
        <dbReference type="ARBA" id="ARBA00023136"/>
    </source>
</evidence>
<evidence type="ECO:0000259" key="6">
    <source>
        <dbReference type="Pfam" id="PF12698"/>
    </source>
</evidence>